<evidence type="ECO:0000256" key="1">
    <source>
        <dbReference type="SAM" id="Phobius"/>
    </source>
</evidence>
<protein>
    <recommendedName>
        <fullName evidence="4">PH domain-containing protein</fullName>
    </recommendedName>
</protein>
<name>A0A7U3WGW4_9ACTN</name>
<evidence type="ECO:0000313" key="3">
    <source>
        <dbReference type="Proteomes" id="UP000595703"/>
    </source>
</evidence>
<dbReference type="KEGG" id="arev:RVR_351"/>
<keyword evidence="3" id="KW-1185">Reference proteome</keyword>
<feature type="transmembrane region" description="Helical" evidence="1">
    <location>
        <begin position="170"/>
        <end position="191"/>
    </location>
</feature>
<keyword evidence="1" id="KW-0812">Transmembrane</keyword>
<dbReference type="EMBL" id="AP018365">
    <property type="protein sequence ID" value="BBA95475.1"/>
    <property type="molecule type" value="Genomic_DNA"/>
</dbReference>
<sequence length="193" mass="21065">MRAVDELSFRGKDRYHLSWPHVLAVGGGAAVEGVVAFSKLGATGFCWVLGGTGALVGVILCLVLRSWTRVGAGGVALCWGLGRGRAYSWQEVRWIDVRETRSQYGNVRVARLTLANGRRRSLPALQDSSSHPNPGFDTDYARILRWWRSATEPAARFEPQRRLRSRVTPAWAGIILAALITAVVGVVAVALEN</sequence>
<reference evidence="2 3" key="2">
    <citation type="journal article" date="2011" name="J. Antibiot.">
        <title>Furaquinocins I and J: novel polyketide isoprenoid hybrid compounds from Streptomyces reveromyceticus SN-593.</title>
        <authorList>
            <person name="Panthee S."/>
            <person name="Takahashi S."/>
            <person name="Takagi H."/>
            <person name="Nogawa T."/>
            <person name="Oowada E."/>
            <person name="Uramoto M."/>
            <person name="Osada H."/>
        </authorList>
    </citation>
    <scope>NUCLEOTIDE SEQUENCE [LARGE SCALE GENOMIC DNA]</scope>
    <source>
        <strain evidence="2 3">SN-593</strain>
    </source>
</reference>
<feature type="transmembrane region" description="Helical" evidence="1">
    <location>
        <begin position="21"/>
        <end position="38"/>
    </location>
</feature>
<accession>A0A7U3WGW4</accession>
<feature type="transmembrane region" description="Helical" evidence="1">
    <location>
        <begin position="44"/>
        <end position="64"/>
    </location>
</feature>
<reference evidence="2 3" key="1">
    <citation type="journal article" date="2010" name="J. Bacteriol.">
        <title>Biochemical characterization of a novel indole prenyltransferase from Streptomyces sp. SN-593.</title>
        <authorList>
            <person name="Takahashi S."/>
            <person name="Takagi H."/>
            <person name="Toyoda A."/>
            <person name="Uramoto M."/>
            <person name="Nogawa T."/>
            <person name="Ueki M."/>
            <person name="Sakaki Y."/>
            <person name="Osada H."/>
        </authorList>
    </citation>
    <scope>NUCLEOTIDE SEQUENCE [LARGE SCALE GENOMIC DNA]</scope>
    <source>
        <strain evidence="2 3">SN-593</strain>
    </source>
</reference>
<dbReference type="Proteomes" id="UP000595703">
    <property type="component" value="Chromosome"/>
</dbReference>
<gene>
    <name evidence="2" type="ORF">RVR_351</name>
</gene>
<proteinExistence type="predicted"/>
<reference evidence="2 3" key="4">
    <citation type="journal article" date="2020" name="Sci. Rep.">
        <title>beta-carboline chemical signals induce reveromycin production through a LuxR family regulator in Streptomyces sp. SN-593.</title>
        <authorList>
            <person name="Panthee S."/>
            <person name="Kito N."/>
            <person name="Hayashi T."/>
            <person name="Shimizu T."/>
            <person name="Ishikawa J."/>
            <person name="Hamamoto H."/>
            <person name="Osada H."/>
            <person name="Takahashi S."/>
        </authorList>
    </citation>
    <scope>NUCLEOTIDE SEQUENCE [LARGE SCALE GENOMIC DNA]</scope>
    <source>
        <strain evidence="2 3">SN-593</strain>
    </source>
</reference>
<dbReference type="AlphaFoldDB" id="A0A7U3WGW4"/>
<evidence type="ECO:0000313" key="2">
    <source>
        <dbReference type="EMBL" id="BBA95475.1"/>
    </source>
</evidence>
<keyword evidence="1" id="KW-1133">Transmembrane helix</keyword>
<keyword evidence="1" id="KW-0472">Membrane</keyword>
<organism evidence="2 3">
    <name type="scientific">Actinacidiphila reveromycinica</name>
    <dbReference type="NCBI Taxonomy" id="659352"/>
    <lineage>
        <taxon>Bacteria</taxon>
        <taxon>Bacillati</taxon>
        <taxon>Actinomycetota</taxon>
        <taxon>Actinomycetes</taxon>
        <taxon>Kitasatosporales</taxon>
        <taxon>Streptomycetaceae</taxon>
        <taxon>Actinacidiphila</taxon>
    </lineage>
</organism>
<evidence type="ECO:0008006" key="4">
    <source>
        <dbReference type="Google" id="ProtNLM"/>
    </source>
</evidence>
<reference evidence="2 3" key="3">
    <citation type="journal article" date="2011" name="Nat. Chem. Biol.">
        <title>Reveromycin A biosynthesis uses RevG and RevJ for stereospecific spiroacetal formation.</title>
        <authorList>
            <person name="Takahashi S."/>
            <person name="Toyoda A."/>
            <person name="Sekiyama Y."/>
            <person name="Takagi H."/>
            <person name="Nogawa T."/>
            <person name="Uramoto M."/>
            <person name="Suzuki R."/>
            <person name="Koshino H."/>
            <person name="Kumano T."/>
            <person name="Panthee S."/>
            <person name="Dairi T."/>
            <person name="Ishikawa J."/>
            <person name="Ikeda H."/>
            <person name="Sakaki Y."/>
            <person name="Osada H."/>
        </authorList>
    </citation>
    <scope>NUCLEOTIDE SEQUENCE [LARGE SCALE GENOMIC DNA]</scope>
    <source>
        <strain evidence="2 3">SN-593</strain>
    </source>
</reference>